<gene>
    <name evidence="5" type="ORF">CROS1456_LOCUS3478</name>
    <name evidence="6" type="ORF">HKI87_06g43030</name>
</gene>
<dbReference type="PANTHER" id="PTHR11127">
    <property type="entry name" value="60S RIBOSOMAL PROTEIN L14"/>
    <property type="match status" value="1"/>
</dbReference>
<dbReference type="GO" id="GO:0022625">
    <property type="term" value="C:cytosolic large ribosomal subunit"/>
    <property type="evidence" value="ECO:0007669"/>
    <property type="project" value="TreeGrafter"/>
</dbReference>
<dbReference type="InterPro" id="IPR002784">
    <property type="entry name" value="Ribosomal_eL14_dom"/>
</dbReference>
<dbReference type="InterPro" id="IPR039660">
    <property type="entry name" value="Ribosomal_eL14"/>
</dbReference>
<keyword evidence="3" id="KW-0687">Ribonucleoprotein</keyword>
<name>A0A7S3CA83_9CHLO</name>
<dbReference type="SUPFAM" id="SSF50104">
    <property type="entry name" value="Translation proteins SH3-like domain"/>
    <property type="match status" value="1"/>
</dbReference>
<dbReference type="InterPro" id="IPR008991">
    <property type="entry name" value="Translation_prot_SH3-like_sf"/>
</dbReference>
<protein>
    <submittedName>
        <fullName evidence="6">Ribosomal protein L14</fullName>
    </submittedName>
</protein>
<organism evidence="5">
    <name type="scientific">Chloropicon roscoffensis</name>
    <dbReference type="NCBI Taxonomy" id="1461544"/>
    <lineage>
        <taxon>Eukaryota</taxon>
        <taxon>Viridiplantae</taxon>
        <taxon>Chlorophyta</taxon>
        <taxon>Chloropicophyceae</taxon>
        <taxon>Chloropicales</taxon>
        <taxon>Chloropicaceae</taxon>
        <taxon>Chloropicon</taxon>
    </lineage>
</organism>
<evidence type="ECO:0000256" key="3">
    <source>
        <dbReference type="ARBA" id="ARBA00023274"/>
    </source>
</evidence>
<evidence type="ECO:0000259" key="4">
    <source>
        <dbReference type="Pfam" id="PF01929"/>
    </source>
</evidence>
<evidence type="ECO:0000256" key="1">
    <source>
        <dbReference type="ARBA" id="ARBA00006592"/>
    </source>
</evidence>
<dbReference type="GO" id="GO:0006412">
    <property type="term" value="P:translation"/>
    <property type="evidence" value="ECO:0007669"/>
    <property type="project" value="InterPro"/>
</dbReference>
<dbReference type="AlphaFoldDB" id="A0A7S3CA83"/>
<reference evidence="6 7" key="2">
    <citation type="submission" date="2024-03" db="EMBL/GenBank/DDBJ databases">
        <title>Complete genome sequence of the green alga Chloropicon roscoffensis RCC1871.</title>
        <authorList>
            <person name="Lemieux C."/>
            <person name="Pombert J.-F."/>
            <person name="Otis C."/>
            <person name="Turmel M."/>
        </authorList>
    </citation>
    <scope>NUCLEOTIDE SEQUENCE [LARGE SCALE GENOMIC DNA]</scope>
    <source>
        <strain evidence="6 7">RCC1871</strain>
    </source>
</reference>
<dbReference type="EMBL" id="CP151506">
    <property type="protein sequence ID" value="WZN62761.1"/>
    <property type="molecule type" value="Genomic_DNA"/>
</dbReference>
<evidence type="ECO:0000313" key="7">
    <source>
        <dbReference type="Proteomes" id="UP001472866"/>
    </source>
</evidence>
<evidence type="ECO:0000313" key="6">
    <source>
        <dbReference type="EMBL" id="WZN62761.1"/>
    </source>
</evidence>
<dbReference type="Gene3D" id="2.30.30.30">
    <property type="match status" value="1"/>
</dbReference>
<dbReference type="Proteomes" id="UP001472866">
    <property type="component" value="Chromosome 06"/>
</dbReference>
<dbReference type="Pfam" id="PF01929">
    <property type="entry name" value="Ribosomal_L14e"/>
    <property type="match status" value="1"/>
</dbReference>
<evidence type="ECO:0000313" key="5">
    <source>
        <dbReference type="EMBL" id="CAE0190388.1"/>
    </source>
</evidence>
<keyword evidence="7" id="KW-1185">Reference proteome</keyword>
<evidence type="ECO:0000256" key="2">
    <source>
        <dbReference type="ARBA" id="ARBA00022980"/>
    </source>
</evidence>
<dbReference type="EMBL" id="HBHZ01004513">
    <property type="protein sequence ID" value="CAE0190388.1"/>
    <property type="molecule type" value="Transcribed_RNA"/>
</dbReference>
<dbReference type="GO" id="GO:0003723">
    <property type="term" value="F:RNA binding"/>
    <property type="evidence" value="ECO:0007669"/>
    <property type="project" value="InterPro"/>
</dbReference>
<sequence>MPFTRLVEVGRVAMVNYGKDYGKLVVIVDIIDQARALCDAPDMTRKPMYFKRLAITEFVIDISKSPNKKTLIAALNSSKAFEKFAESAWGKKLAAKKAKAASTDFSRFKAMIAKKAKSAKIKAALK</sequence>
<dbReference type="CDD" id="cd23702">
    <property type="entry name" value="eL14"/>
    <property type="match status" value="1"/>
</dbReference>
<dbReference type="GO" id="GO:0042273">
    <property type="term" value="P:ribosomal large subunit biogenesis"/>
    <property type="evidence" value="ECO:0007669"/>
    <property type="project" value="TreeGrafter"/>
</dbReference>
<dbReference type="Gene3D" id="6.10.250.2270">
    <property type="match status" value="1"/>
</dbReference>
<keyword evidence="2 6" id="KW-0689">Ribosomal protein</keyword>
<reference evidence="5" key="1">
    <citation type="submission" date="2021-01" db="EMBL/GenBank/DDBJ databases">
        <authorList>
            <person name="Corre E."/>
            <person name="Pelletier E."/>
            <person name="Niang G."/>
            <person name="Scheremetjew M."/>
            <person name="Finn R."/>
            <person name="Kale V."/>
            <person name="Holt S."/>
            <person name="Cochrane G."/>
            <person name="Meng A."/>
            <person name="Brown T."/>
            <person name="Cohen L."/>
        </authorList>
    </citation>
    <scope>NUCLEOTIDE SEQUENCE</scope>
    <source>
        <strain evidence="5">RCC1871</strain>
    </source>
</reference>
<dbReference type="PANTHER" id="PTHR11127:SF2">
    <property type="entry name" value="LARGE RIBOSOMAL SUBUNIT PROTEIN EL14"/>
    <property type="match status" value="1"/>
</dbReference>
<dbReference type="GO" id="GO:0003735">
    <property type="term" value="F:structural constituent of ribosome"/>
    <property type="evidence" value="ECO:0007669"/>
    <property type="project" value="InterPro"/>
</dbReference>
<comment type="similarity">
    <text evidence="1">Belongs to the eukaryotic ribosomal protein eL14 family.</text>
</comment>
<accession>A0A7S3CA83</accession>
<proteinExistence type="inferred from homology"/>
<dbReference type="InterPro" id="IPR014722">
    <property type="entry name" value="Rib_uL2_dom2"/>
</dbReference>
<feature type="domain" description="Large ribosomal subunit protein eL14" evidence="4">
    <location>
        <begin position="45"/>
        <end position="117"/>
    </location>
</feature>